<proteinExistence type="predicted"/>
<feature type="non-terminal residue" evidence="1">
    <location>
        <position position="58"/>
    </location>
</feature>
<gene>
    <name evidence="1" type="ORF">BYL167_LOCUS32725</name>
    <name evidence="2" type="ORF">GIL414_LOCUS38038</name>
    <name evidence="3" type="ORF">SMN809_LOCUS44682</name>
</gene>
<reference evidence="1" key="1">
    <citation type="submission" date="2021-02" db="EMBL/GenBank/DDBJ databases">
        <authorList>
            <person name="Nowell W R."/>
        </authorList>
    </citation>
    <scope>NUCLEOTIDE SEQUENCE</scope>
</reference>
<evidence type="ECO:0000313" key="4">
    <source>
        <dbReference type="Proteomes" id="UP000681967"/>
    </source>
</evidence>
<evidence type="ECO:0000313" key="3">
    <source>
        <dbReference type="EMBL" id="CAF4740145.1"/>
    </source>
</evidence>
<dbReference type="Proteomes" id="UP000681720">
    <property type="component" value="Unassembled WGS sequence"/>
</dbReference>
<dbReference type="Proteomes" id="UP000681967">
    <property type="component" value="Unassembled WGS sequence"/>
</dbReference>
<dbReference type="EMBL" id="CAJOBH010061498">
    <property type="protein sequence ID" value="CAF4427190.1"/>
    <property type="molecule type" value="Genomic_DNA"/>
</dbReference>
<evidence type="ECO:0000313" key="1">
    <source>
        <dbReference type="EMBL" id="CAF4427190.1"/>
    </source>
</evidence>
<sequence>EFLEERRRMALIHTNLVEEERNVADQHELKASIKSLSLRWLEIVRKSDELTPRYDKQY</sequence>
<evidence type="ECO:0000313" key="2">
    <source>
        <dbReference type="EMBL" id="CAF4579945.1"/>
    </source>
</evidence>
<protein>
    <submittedName>
        <fullName evidence="1">Uncharacterized protein</fullName>
    </submittedName>
</protein>
<dbReference type="Proteomes" id="UP000676336">
    <property type="component" value="Unassembled WGS sequence"/>
</dbReference>
<dbReference type="EMBL" id="CAJOBI010134613">
    <property type="protein sequence ID" value="CAF4740145.1"/>
    <property type="molecule type" value="Genomic_DNA"/>
</dbReference>
<name>A0A8S2W1R9_9BILA</name>
<accession>A0A8S2W1R9</accession>
<organism evidence="1 4">
    <name type="scientific">Rotaria magnacalcarata</name>
    <dbReference type="NCBI Taxonomy" id="392030"/>
    <lineage>
        <taxon>Eukaryota</taxon>
        <taxon>Metazoa</taxon>
        <taxon>Spiralia</taxon>
        <taxon>Gnathifera</taxon>
        <taxon>Rotifera</taxon>
        <taxon>Eurotatoria</taxon>
        <taxon>Bdelloidea</taxon>
        <taxon>Philodinida</taxon>
        <taxon>Philodinidae</taxon>
        <taxon>Rotaria</taxon>
    </lineage>
</organism>
<comment type="caution">
    <text evidence="1">The sequence shown here is derived from an EMBL/GenBank/DDBJ whole genome shotgun (WGS) entry which is preliminary data.</text>
</comment>
<dbReference type="EMBL" id="CAJOBJ010099365">
    <property type="protein sequence ID" value="CAF4579945.1"/>
    <property type="molecule type" value="Genomic_DNA"/>
</dbReference>
<feature type="non-terminal residue" evidence="1">
    <location>
        <position position="1"/>
    </location>
</feature>
<dbReference type="AlphaFoldDB" id="A0A8S2W1R9"/>